<dbReference type="PANTHER" id="PTHR40392:SF1">
    <property type="entry name" value="2-PHOSPHO-L-LACTATE GUANYLYLTRANSFERASE"/>
    <property type="match status" value="1"/>
</dbReference>
<protein>
    <recommendedName>
        <fullName evidence="6">2-phospho-L-lactate guanylyltransferase</fullName>
    </recommendedName>
</protein>
<evidence type="ECO:0000256" key="4">
    <source>
        <dbReference type="ARBA" id="ARBA00023134"/>
    </source>
</evidence>
<dbReference type="PANTHER" id="PTHR40392">
    <property type="entry name" value="2-PHOSPHO-L-LACTATE GUANYLYLTRANSFERASE"/>
    <property type="match status" value="1"/>
</dbReference>
<dbReference type="SUPFAM" id="SSF53448">
    <property type="entry name" value="Nucleotide-diphospho-sugar transferases"/>
    <property type="match status" value="1"/>
</dbReference>
<accession>A0A381QJF0</accession>
<reference evidence="5" key="1">
    <citation type="submission" date="2018-05" db="EMBL/GenBank/DDBJ databases">
        <authorList>
            <person name="Lanie J.A."/>
            <person name="Ng W.-L."/>
            <person name="Kazmierczak K.M."/>
            <person name="Andrzejewski T.M."/>
            <person name="Davidsen T.M."/>
            <person name="Wayne K.J."/>
            <person name="Tettelin H."/>
            <person name="Glass J.I."/>
            <person name="Rusch D."/>
            <person name="Podicherti R."/>
            <person name="Tsui H.-C.T."/>
            <person name="Winkler M.E."/>
        </authorList>
    </citation>
    <scope>NUCLEOTIDE SEQUENCE</scope>
</reference>
<dbReference type="InterPro" id="IPR029044">
    <property type="entry name" value="Nucleotide-diphossugar_trans"/>
</dbReference>
<dbReference type="AlphaFoldDB" id="A0A381QJF0"/>
<gene>
    <name evidence="5" type="ORF">METZ01_LOCUS31403</name>
</gene>
<evidence type="ECO:0000256" key="2">
    <source>
        <dbReference type="ARBA" id="ARBA00022695"/>
    </source>
</evidence>
<name>A0A381QJF0_9ZZZZ</name>
<dbReference type="GO" id="GO:0043814">
    <property type="term" value="F:phospholactate guanylyltransferase activity"/>
    <property type="evidence" value="ECO:0007669"/>
    <property type="project" value="InterPro"/>
</dbReference>
<proteinExistence type="predicted"/>
<dbReference type="Pfam" id="PF01983">
    <property type="entry name" value="CofC"/>
    <property type="match status" value="1"/>
</dbReference>
<evidence type="ECO:0000313" key="5">
    <source>
        <dbReference type="EMBL" id="SUZ78549.1"/>
    </source>
</evidence>
<keyword evidence="1" id="KW-0808">Transferase</keyword>
<organism evidence="5">
    <name type="scientific">marine metagenome</name>
    <dbReference type="NCBI Taxonomy" id="408172"/>
    <lineage>
        <taxon>unclassified sequences</taxon>
        <taxon>metagenomes</taxon>
        <taxon>ecological metagenomes</taxon>
    </lineage>
</organism>
<evidence type="ECO:0000256" key="1">
    <source>
        <dbReference type="ARBA" id="ARBA00022679"/>
    </source>
</evidence>
<dbReference type="EMBL" id="UINC01001358">
    <property type="protein sequence ID" value="SUZ78549.1"/>
    <property type="molecule type" value="Genomic_DNA"/>
</dbReference>
<dbReference type="Gene3D" id="3.90.550.10">
    <property type="entry name" value="Spore Coat Polysaccharide Biosynthesis Protein SpsA, Chain A"/>
    <property type="match status" value="1"/>
</dbReference>
<dbReference type="InterPro" id="IPR002835">
    <property type="entry name" value="CofC"/>
</dbReference>
<dbReference type="NCBIfam" id="TIGR03552">
    <property type="entry name" value="F420_cofC"/>
    <property type="match status" value="1"/>
</dbReference>
<dbReference type="GO" id="GO:0005525">
    <property type="term" value="F:GTP binding"/>
    <property type="evidence" value="ECO:0007669"/>
    <property type="project" value="UniProtKB-KW"/>
</dbReference>
<keyword evidence="4" id="KW-0342">GTP-binding</keyword>
<evidence type="ECO:0008006" key="6">
    <source>
        <dbReference type="Google" id="ProtNLM"/>
    </source>
</evidence>
<sequence>MIPINDFTESLSRLSDYLDRDQRREITQILATQVFQALYPIESIEKIVVLSNEIEWLKSFENPKITILKDPEVKQLKEKIAHAVNWIQNQGVESVLYLSVDLPFVQDKDVANFIAQHQGGLSIIKARKDSGTNALILDLPTTLEFQFGINSFNKHLAAAESQKINTQIVDIEHLSLDLDTWNDLQEFKNNFMNTQLSTFINRHNL</sequence>
<keyword evidence="3" id="KW-0547">Nucleotide-binding</keyword>
<keyword evidence="2" id="KW-0548">Nucleotidyltransferase</keyword>
<evidence type="ECO:0000256" key="3">
    <source>
        <dbReference type="ARBA" id="ARBA00022741"/>
    </source>
</evidence>